<protein>
    <recommendedName>
        <fullName evidence="3">Phasin domain-containing protein</fullName>
    </recommendedName>
</protein>
<evidence type="ECO:0000313" key="1">
    <source>
        <dbReference type="EMBL" id="MBD2319523.1"/>
    </source>
</evidence>
<accession>A0ABR8CFL0</accession>
<dbReference type="EMBL" id="JACJQY010000054">
    <property type="protein sequence ID" value="MBD2319523.1"/>
    <property type="molecule type" value="Genomic_DNA"/>
</dbReference>
<sequence length="116" mass="13467">MINETHTFALHHAGVNTMSKKSKERPKDIKHKIEKTLHTVVDVAQQQYDKNFKKAHKNVDKQVDSVRDRLEEFDSWAVESVNEALENVEKKIEKKVSKTVSRIQKAARSAWQKLSD</sequence>
<evidence type="ECO:0000313" key="2">
    <source>
        <dbReference type="Proteomes" id="UP000618445"/>
    </source>
</evidence>
<name>A0ABR8CFL0_9CYAN</name>
<reference evidence="1 2" key="1">
    <citation type="journal article" date="2020" name="ISME J.">
        <title>Comparative genomics reveals insights into cyanobacterial evolution and habitat adaptation.</title>
        <authorList>
            <person name="Chen M.Y."/>
            <person name="Teng W.K."/>
            <person name="Zhao L."/>
            <person name="Hu C.X."/>
            <person name="Zhou Y.K."/>
            <person name="Han B.P."/>
            <person name="Song L.R."/>
            <person name="Shu W.S."/>
        </authorList>
    </citation>
    <scope>NUCLEOTIDE SEQUENCE [LARGE SCALE GENOMIC DNA]</scope>
    <source>
        <strain evidence="1 2">FACHB-1050</strain>
    </source>
</reference>
<organism evidence="1 2">
    <name type="scientific">Phormidium tenue FACHB-1050</name>
    <dbReference type="NCBI Taxonomy" id="2692857"/>
    <lineage>
        <taxon>Bacteria</taxon>
        <taxon>Bacillati</taxon>
        <taxon>Cyanobacteriota</taxon>
        <taxon>Cyanophyceae</taxon>
        <taxon>Oscillatoriophycideae</taxon>
        <taxon>Oscillatoriales</taxon>
        <taxon>Oscillatoriaceae</taxon>
        <taxon>Phormidium</taxon>
    </lineage>
</organism>
<keyword evidence="2" id="KW-1185">Reference proteome</keyword>
<dbReference type="Proteomes" id="UP000618445">
    <property type="component" value="Unassembled WGS sequence"/>
</dbReference>
<evidence type="ECO:0008006" key="3">
    <source>
        <dbReference type="Google" id="ProtNLM"/>
    </source>
</evidence>
<dbReference type="Gene3D" id="1.20.120.20">
    <property type="entry name" value="Apolipoprotein"/>
    <property type="match status" value="1"/>
</dbReference>
<gene>
    <name evidence="1" type="ORF">H6G05_22115</name>
</gene>
<proteinExistence type="predicted"/>
<comment type="caution">
    <text evidence="1">The sequence shown here is derived from an EMBL/GenBank/DDBJ whole genome shotgun (WGS) entry which is preliminary data.</text>
</comment>